<dbReference type="Proteomes" id="UP001320420">
    <property type="component" value="Unassembled WGS sequence"/>
</dbReference>
<feature type="compositionally biased region" description="Low complexity" evidence="1">
    <location>
        <begin position="939"/>
        <end position="956"/>
    </location>
</feature>
<feature type="region of interest" description="Disordered" evidence="1">
    <location>
        <begin position="226"/>
        <end position="321"/>
    </location>
</feature>
<protein>
    <submittedName>
        <fullName evidence="2">Uncharacterized protein</fullName>
    </submittedName>
</protein>
<feature type="compositionally biased region" description="Acidic residues" evidence="1">
    <location>
        <begin position="59"/>
        <end position="71"/>
    </location>
</feature>
<comment type="caution">
    <text evidence="2">The sequence shown here is derived from an EMBL/GenBank/DDBJ whole genome shotgun (WGS) entry which is preliminary data.</text>
</comment>
<feature type="compositionally biased region" description="Polar residues" evidence="1">
    <location>
        <begin position="226"/>
        <end position="239"/>
    </location>
</feature>
<feature type="region of interest" description="Disordered" evidence="1">
    <location>
        <begin position="1"/>
        <end position="75"/>
    </location>
</feature>
<feature type="region of interest" description="Disordered" evidence="1">
    <location>
        <begin position="904"/>
        <end position="956"/>
    </location>
</feature>
<organism evidence="2 3">
    <name type="scientific">Diatrype stigma</name>
    <dbReference type="NCBI Taxonomy" id="117547"/>
    <lineage>
        <taxon>Eukaryota</taxon>
        <taxon>Fungi</taxon>
        <taxon>Dikarya</taxon>
        <taxon>Ascomycota</taxon>
        <taxon>Pezizomycotina</taxon>
        <taxon>Sordariomycetes</taxon>
        <taxon>Xylariomycetidae</taxon>
        <taxon>Xylariales</taxon>
        <taxon>Diatrypaceae</taxon>
        <taxon>Diatrype</taxon>
    </lineage>
</organism>
<reference evidence="2 3" key="1">
    <citation type="submission" date="2024-02" db="EMBL/GenBank/DDBJ databases">
        <title>De novo assembly and annotation of 12 fungi associated with fruit tree decline syndrome in Ontario, Canada.</title>
        <authorList>
            <person name="Sulman M."/>
            <person name="Ellouze W."/>
            <person name="Ilyukhin E."/>
        </authorList>
    </citation>
    <scope>NUCLEOTIDE SEQUENCE [LARGE SCALE GENOMIC DNA]</scope>
    <source>
        <strain evidence="2 3">M11/M66-122</strain>
    </source>
</reference>
<feature type="compositionally biased region" description="Low complexity" evidence="1">
    <location>
        <begin position="152"/>
        <end position="163"/>
    </location>
</feature>
<accession>A0AAN9V1F5</accession>
<dbReference type="EMBL" id="JAKJXP020000045">
    <property type="protein sequence ID" value="KAK7751793.1"/>
    <property type="molecule type" value="Genomic_DNA"/>
</dbReference>
<proteinExistence type="predicted"/>
<feature type="region of interest" description="Disordered" evidence="1">
    <location>
        <begin position="663"/>
        <end position="697"/>
    </location>
</feature>
<keyword evidence="3" id="KW-1185">Reference proteome</keyword>
<dbReference type="AlphaFoldDB" id="A0AAN9V1F5"/>
<evidence type="ECO:0000313" key="3">
    <source>
        <dbReference type="Proteomes" id="UP001320420"/>
    </source>
</evidence>
<feature type="compositionally biased region" description="Polar residues" evidence="1">
    <location>
        <begin position="1"/>
        <end position="15"/>
    </location>
</feature>
<dbReference type="PANTHER" id="PTHR11440">
    <property type="entry name" value="LECITHIN-CHOLESTEROL ACYLTRANSFERASE-RELATED"/>
    <property type="match status" value="1"/>
</dbReference>
<dbReference type="Gene3D" id="3.40.50.1820">
    <property type="entry name" value="alpha/beta hydrolase"/>
    <property type="match status" value="1"/>
</dbReference>
<name>A0AAN9V1F5_9PEZI</name>
<feature type="compositionally biased region" description="Low complexity" evidence="1">
    <location>
        <begin position="723"/>
        <end position="773"/>
    </location>
</feature>
<sequence>MSCKTPSDSAPSAPTANVEGAPMANIQPQPPVLLNEDAQHMHIPAEHGENMSSAHSDSAEDDETLDIDQDDAQSMIQPALSAAATRLTSQRTPAAEKAAAMESIPGGGLFNVIDCSPPREPGRLAPPASGRTGNAPSPSKYPAKTPSRHARGLSLGNLPSSSSQAGRYQPPSPWQTGPKELVIPNEPSHKSTLSGIFDYQARIRRSSSSGTEALKRIREALPSISLPSFFSNPTWNKSQGLDMKASTGAGNNPSEQKQTWTAQAPLTESPAVIDKGTPSANQSSFFSLTDPPNEVHPPRQSGPFPVRPRAPRRSTSDDSMLYHSLSRVSSLGDDDRWANIREQKNSRLKAITDSWDRPTFKLPQLPKPLKRHTPFLSESNLGDTAYPTIPEADGSARDPLSDLDQALETMTGDVVILGGYRGSILRSTKTNRQVWVPVKLGLNIRKANLEVGLDPEDEERMEETIYPSGMLKNIGPVDISKRLFKRIRESENARAGKLRVWDYGYDWRLSPHLLSRKLNEFIAQLPSNQSTGSPEERGALVIAHSLGGLITRHAVNQRPELYSGVIFAGTPQRCINILGPIRNGDAVLFNEKVLTAQVNFSLRTSFVFLPEDGYCFINKHTGEEFPVDFYDPAQWAKHSLSPCIEPALPAFNARGALGSLREFSGRIPTPLRSRGNSSASDTRPPGQPSPTTQNPLAEAVRRVEIATDRTLAPQMGAHTGSGSTAATTAATAQQQQSQQQSSSSPFSTSFSSSTFNPLSSSSNSNNNSNSTSLDAAARRRNTAYLARTLADTRRFRAEAAHRPEHSRANAYPPLAIIYGKDVPTVSAAHVSSREAIACADAYDNLVFQSGDGVVLAREAQLPPGYDVVRGGRVSTDRGHITMLGDLEAVGRALRAVVRGRRKGIGLGRSGGAQRRVGAGAGGEKGRDRGDTLTPASGESFPSFSLSSPSLASPTQF</sequence>
<dbReference type="SUPFAM" id="SSF53474">
    <property type="entry name" value="alpha/beta-Hydrolases"/>
    <property type="match status" value="1"/>
</dbReference>
<feature type="compositionally biased region" description="Basic and acidic residues" evidence="1">
    <location>
        <begin position="37"/>
        <end position="49"/>
    </location>
</feature>
<feature type="region of interest" description="Disordered" evidence="1">
    <location>
        <begin position="711"/>
        <end position="775"/>
    </location>
</feature>
<feature type="region of interest" description="Disordered" evidence="1">
    <location>
        <begin position="106"/>
        <end position="193"/>
    </location>
</feature>
<gene>
    <name evidence="2" type="ORF">SLS62_006279</name>
</gene>
<evidence type="ECO:0000313" key="2">
    <source>
        <dbReference type="EMBL" id="KAK7751793.1"/>
    </source>
</evidence>
<evidence type="ECO:0000256" key="1">
    <source>
        <dbReference type="SAM" id="MobiDB-lite"/>
    </source>
</evidence>
<dbReference type="InterPro" id="IPR029058">
    <property type="entry name" value="AB_hydrolase_fold"/>
</dbReference>
<feature type="compositionally biased region" description="Polar residues" evidence="1">
    <location>
        <begin position="248"/>
        <end position="266"/>
    </location>
</feature>
<feature type="compositionally biased region" description="Polar residues" evidence="1">
    <location>
        <begin position="278"/>
        <end position="287"/>
    </location>
</feature>